<name>A0A4C1W7I9_EUMVA</name>
<dbReference type="AlphaFoldDB" id="A0A4C1W7I9"/>
<reference evidence="1 2" key="1">
    <citation type="journal article" date="2019" name="Commun. Biol.">
        <title>The bagworm genome reveals a unique fibroin gene that provides high tensile strength.</title>
        <authorList>
            <person name="Kono N."/>
            <person name="Nakamura H."/>
            <person name="Ohtoshi R."/>
            <person name="Tomita M."/>
            <person name="Numata K."/>
            <person name="Arakawa K."/>
        </authorList>
    </citation>
    <scope>NUCLEOTIDE SEQUENCE [LARGE SCALE GENOMIC DNA]</scope>
</reference>
<comment type="caution">
    <text evidence="1">The sequence shown here is derived from an EMBL/GenBank/DDBJ whole genome shotgun (WGS) entry which is preliminary data.</text>
</comment>
<gene>
    <name evidence="1" type="ORF">EVAR_26589_1</name>
</gene>
<dbReference type="GO" id="GO:0003676">
    <property type="term" value="F:nucleic acid binding"/>
    <property type="evidence" value="ECO:0007669"/>
    <property type="project" value="InterPro"/>
</dbReference>
<dbReference type="InterPro" id="IPR036397">
    <property type="entry name" value="RNaseH_sf"/>
</dbReference>
<dbReference type="OrthoDB" id="421040at2759"/>
<dbReference type="InterPro" id="IPR012337">
    <property type="entry name" value="RNaseH-like_sf"/>
</dbReference>
<dbReference type="SUPFAM" id="SSF53098">
    <property type="entry name" value="Ribonuclease H-like"/>
    <property type="match status" value="1"/>
</dbReference>
<protein>
    <recommendedName>
        <fullName evidence="3">RNase H type-1 domain-containing protein</fullName>
    </recommendedName>
</protein>
<accession>A0A4C1W7I9</accession>
<keyword evidence="2" id="KW-1185">Reference proteome</keyword>
<evidence type="ECO:0000313" key="2">
    <source>
        <dbReference type="Proteomes" id="UP000299102"/>
    </source>
</evidence>
<dbReference type="EMBL" id="BGZK01000477">
    <property type="protein sequence ID" value="GBP46144.1"/>
    <property type="molecule type" value="Genomic_DNA"/>
</dbReference>
<sequence length="442" mass="49732">MHSLITREQTYLSITTAVTTVVMKGISKPQQCEWLKWALARWPQVQSLRCFQIDGEAKITRCETYGFHANKAGDGRQCRIPVAYHEGGSGAESKYSLTSASVKCRANGCATLSRRYRADCGHGSDDGRYRRRKRWKGRDGAVSLSFDRPRDEAAGRRKRIMSITKQEFDRRKMYNRSVFRSLQMVYGCELVYVIVGCDKYLARCASGYRGVLTAFCVLAQLLQYELRNVEVILQWVSAHIGICGNEEADKLANTAHLSVIEYPISSCYSEVLSLSRDKRQCKPLEYSGMQATVNTRDSREVTIELPAFWVGIEYPMGGRSESMNSGGVDKGRLCSDGREVGQQNSHSLYETQQRKLLLHTSILCLCNTNKDKVLSRAISLIYTPAGGRAKWGAGAARGRRGNAGTHLHSFQNWQRPRRVGKHNRRVGCEGVVANNFRLSRNT</sequence>
<organism evidence="1 2">
    <name type="scientific">Eumeta variegata</name>
    <name type="common">Bagworm moth</name>
    <name type="synonym">Eumeta japonica</name>
    <dbReference type="NCBI Taxonomy" id="151549"/>
    <lineage>
        <taxon>Eukaryota</taxon>
        <taxon>Metazoa</taxon>
        <taxon>Ecdysozoa</taxon>
        <taxon>Arthropoda</taxon>
        <taxon>Hexapoda</taxon>
        <taxon>Insecta</taxon>
        <taxon>Pterygota</taxon>
        <taxon>Neoptera</taxon>
        <taxon>Endopterygota</taxon>
        <taxon>Lepidoptera</taxon>
        <taxon>Glossata</taxon>
        <taxon>Ditrysia</taxon>
        <taxon>Tineoidea</taxon>
        <taxon>Psychidae</taxon>
        <taxon>Oiketicinae</taxon>
        <taxon>Eumeta</taxon>
    </lineage>
</organism>
<proteinExistence type="predicted"/>
<dbReference type="Proteomes" id="UP000299102">
    <property type="component" value="Unassembled WGS sequence"/>
</dbReference>
<dbReference type="Gene3D" id="3.30.420.10">
    <property type="entry name" value="Ribonuclease H-like superfamily/Ribonuclease H"/>
    <property type="match status" value="1"/>
</dbReference>
<evidence type="ECO:0000313" key="1">
    <source>
        <dbReference type="EMBL" id="GBP46144.1"/>
    </source>
</evidence>
<evidence type="ECO:0008006" key="3">
    <source>
        <dbReference type="Google" id="ProtNLM"/>
    </source>
</evidence>